<dbReference type="InterPro" id="IPR050763">
    <property type="entry name" value="ABC_transporter_ATP-binding"/>
</dbReference>
<dbReference type="RefSeq" id="WP_103961803.1">
    <property type="nucleotide sequence ID" value="NZ_FNVT01000017.1"/>
</dbReference>
<keyword evidence="2" id="KW-0813">Transport</keyword>
<keyword evidence="4 7" id="KW-0067">ATP-binding</keyword>
<dbReference type="PANTHER" id="PTHR42711:SF17">
    <property type="entry name" value="ABC TRANSPORTER ATP-BINDING PROTEIN"/>
    <property type="match status" value="1"/>
</dbReference>
<dbReference type="GO" id="GO:0016887">
    <property type="term" value="F:ATP hydrolysis activity"/>
    <property type="evidence" value="ECO:0007669"/>
    <property type="project" value="InterPro"/>
</dbReference>
<keyword evidence="8" id="KW-1185">Reference proteome</keyword>
<evidence type="ECO:0000313" key="7">
    <source>
        <dbReference type="EMBL" id="SEH00660.1"/>
    </source>
</evidence>
<organism evidence="7 8">
    <name type="scientific">Nonomuraea solani</name>
    <dbReference type="NCBI Taxonomy" id="1144553"/>
    <lineage>
        <taxon>Bacteria</taxon>
        <taxon>Bacillati</taxon>
        <taxon>Actinomycetota</taxon>
        <taxon>Actinomycetes</taxon>
        <taxon>Streptosporangiales</taxon>
        <taxon>Streptosporangiaceae</taxon>
        <taxon>Nonomuraea</taxon>
    </lineage>
</organism>
<evidence type="ECO:0000256" key="2">
    <source>
        <dbReference type="ARBA" id="ARBA00022448"/>
    </source>
</evidence>
<evidence type="ECO:0000256" key="3">
    <source>
        <dbReference type="ARBA" id="ARBA00022741"/>
    </source>
</evidence>
<accession>A0A1H6ES28</accession>
<name>A0A1H6ES28_9ACTN</name>
<dbReference type="GO" id="GO:0005524">
    <property type="term" value="F:ATP binding"/>
    <property type="evidence" value="ECO:0007669"/>
    <property type="project" value="UniProtKB-KW"/>
</dbReference>
<dbReference type="InterPro" id="IPR000792">
    <property type="entry name" value="Tscrpt_reg_LuxR_C"/>
</dbReference>
<reference evidence="7 8" key="1">
    <citation type="submission" date="2016-10" db="EMBL/GenBank/DDBJ databases">
        <authorList>
            <person name="de Groot N.N."/>
        </authorList>
    </citation>
    <scope>NUCLEOTIDE SEQUENCE [LARGE SCALE GENOMIC DNA]</scope>
    <source>
        <strain evidence="7 8">CGMCC 4.7037</strain>
    </source>
</reference>
<evidence type="ECO:0000259" key="6">
    <source>
        <dbReference type="SMART" id="SM00421"/>
    </source>
</evidence>
<dbReference type="Proteomes" id="UP000236732">
    <property type="component" value="Unassembled WGS sequence"/>
</dbReference>
<evidence type="ECO:0000256" key="5">
    <source>
        <dbReference type="ARBA" id="ARBA00023251"/>
    </source>
</evidence>
<dbReference type="PANTHER" id="PTHR42711">
    <property type="entry name" value="ABC TRANSPORTER ATP-BINDING PROTEIN"/>
    <property type="match status" value="1"/>
</dbReference>
<dbReference type="EMBL" id="FNVT01000017">
    <property type="protein sequence ID" value="SEH00660.1"/>
    <property type="molecule type" value="Genomic_DNA"/>
</dbReference>
<evidence type="ECO:0000313" key="8">
    <source>
        <dbReference type="Proteomes" id="UP000236732"/>
    </source>
</evidence>
<comment type="subcellular location">
    <subcellularLocation>
        <location evidence="1">Cell membrane</location>
        <topology evidence="1">Peripheral membrane protein</topology>
    </subcellularLocation>
</comment>
<dbReference type="InterPro" id="IPR003439">
    <property type="entry name" value="ABC_transporter-like_ATP-bd"/>
</dbReference>
<proteinExistence type="predicted"/>
<dbReference type="OrthoDB" id="9804819at2"/>
<protein>
    <submittedName>
        <fullName evidence="7">ABC-2 type transport system ATP-binding protein</fullName>
    </submittedName>
</protein>
<sequence length="136" mass="14202">MNAIVFDHVSKHYGDVLAVDDLSLTIESGTTVALLGANGAGKSTAINLLLGLITPTRGTVGVLGRTPGAAVGAGEMGAMLQHGALIPELTVRELVDPARLHLSEGTVRNYLSSAIQKTHARNRIEAVQRARSQGRV</sequence>
<gene>
    <name evidence="7" type="ORF">SAMN05444920_11791</name>
</gene>
<dbReference type="SUPFAM" id="SSF52540">
    <property type="entry name" value="P-loop containing nucleoside triphosphate hydrolases"/>
    <property type="match status" value="1"/>
</dbReference>
<evidence type="ECO:0000256" key="4">
    <source>
        <dbReference type="ARBA" id="ARBA00022840"/>
    </source>
</evidence>
<evidence type="ECO:0000256" key="1">
    <source>
        <dbReference type="ARBA" id="ARBA00004202"/>
    </source>
</evidence>
<dbReference type="GO" id="GO:0046677">
    <property type="term" value="P:response to antibiotic"/>
    <property type="evidence" value="ECO:0007669"/>
    <property type="project" value="UniProtKB-KW"/>
</dbReference>
<dbReference type="AlphaFoldDB" id="A0A1H6ES28"/>
<dbReference type="SMART" id="SM00421">
    <property type="entry name" value="HTH_LUXR"/>
    <property type="match status" value="1"/>
</dbReference>
<dbReference type="Pfam" id="PF00005">
    <property type="entry name" value="ABC_tran"/>
    <property type="match status" value="1"/>
</dbReference>
<keyword evidence="5" id="KW-0046">Antibiotic resistance</keyword>
<dbReference type="GO" id="GO:0005886">
    <property type="term" value="C:plasma membrane"/>
    <property type="evidence" value="ECO:0007669"/>
    <property type="project" value="UniProtKB-SubCell"/>
</dbReference>
<dbReference type="Gene3D" id="3.40.50.300">
    <property type="entry name" value="P-loop containing nucleotide triphosphate hydrolases"/>
    <property type="match status" value="1"/>
</dbReference>
<feature type="domain" description="HTH luxR-type" evidence="6">
    <location>
        <begin position="86"/>
        <end position="130"/>
    </location>
</feature>
<dbReference type="InterPro" id="IPR027417">
    <property type="entry name" value="P-loop_NTPase"/>
</dbReference>
<keyword evidence="3" id="KW-0547">Nucleotide-binding</keyword>
<dbReference type="GO" id="GO:0006355">
    <property type="term" value="P:regulation of DNA-templated transcription"/>
    <property type="evidence" value="ECO:0007669"/>
    <property type="project" value="InterPro"/>
</dbReference>